<proteinExistence type="predicted"/>
<dbReference type="AlphaFoldDB" id="A0A1K0HE42"/>
<evidence type="ECO:0000313" key="1">
    <source>
        <dbReference type="EMBL" id="SAM82604.1"/>
    </source>
</evidence>
<gene>
    <name evidence="1" type="ORF">UBRO_20708</name>
</gene>
<protein>
    <submittedName>
        <fullName evidence="1">Uncharacterized protein</fullName>
    </submittedName>
</protein>
<sequence>MDVPHSLWMECSRWSAETYQNSTIWLLSNVHINRAHSVGLTENNWKHTIWFQARNRLHMAPQSPLTALSARSSCLSSSDLSRLLLSRPANWSPRTLQWKETKRKCKPRLVRWPRTLPAASFWLRACSQTSPPTPRRSRSNWQ</sequence>
<reference evidence="2" key="1">
    <citation type="submission" date="2016-04" db="EMBL/GenBank/DDBJ databases">
        <authorList>
            <person name="Guldener U."/>
            <person name="Guldener U."/>
        </authorList>
    </citation>
    <scope>NUCLEOTIDE SEQUENCE [LARGE SCALE GENOMIC DNA]</scope>
    <source>
        <strain evidence="2">UB2112</strain>
    </source>
</reference>
<name>A0A1K0HE42_9BASI</name>
<evidence type="ECO:0000313" key="2">
    <source>
        <dbReference type="Proteomes" id="UP000179920"/>
    </source>
</evidence>
<dbReference type="Proteomes" id="UP000179920">
    <property type="component" value="Chromosome VIII"/>
</dbReference>
<dbReference type="EMBL" id="LT558124">
    <property type="protein sequence ID" value="SAM82604.1"/>
    <property type="molecule type" value="Genomic_DNA"/>
</dbReference>
<accession>A0A1K0HE42</accession>
<organism evidence="1 2">
    <name type="scientific">Ustilago bromivora</name>
    <dbReference type="NCBI Taxonomy" id="307758"/>
    <lineage>
        <taxon>Eukaryota</taxon>
        <taxon>Fungi</taxon>
        <taxon>Dikarya</taxon>
        <taxon>Basidiomycota</taxon>
        <taxon>Ustilaginomycotina</taxon>
        <taxon>Ustilaginomycetes</taxon>
        <taxon>Ustilaginales</taxon>
        <taxon>Ustilaginaceae</taxon>
        <taxon>Ustilago</taxon>
    </lineage>
</organism>